<proteinExistence type="predicted"/>
<accession>A0ABT4AML5</accession>
<dbReference type="Proteomes" id="UP001207654">
    <property type="component" value="Unassembled WGS sequence"/>
</dbReference>
<protein>
    <submittedName>
        <fullName evidence="1">Uncharacterized protein</fullName>
    </submittedName>
</protein>
<keyword evidence="2" id="KW-1185">Reference proteome</keyword>
<reference evidence="1 2" key="1">
    <citation type="submission" date="2022-11" db="EMBL/GenBank/DDBJ databases">
        <title>Minimal conservation of predation-associated metabolite biosynthetic gene clusters underscores biosynthetic potential of Myxococcota including descriptions for ten novel species: Archangium lansinium sp. nov., Myxococcus landrumus sp. nov., Nannocystis bai.</title>
        <authorList>
            <person name="Ahearne A."/>
            <person name="Stevens C."/>
            <person name="Phillips K."/>
        </authorList>
    </citation>
    <scope>NUCLEOTIDE SEQUENCE [LARGE SCALE GENOMIC DNA]</scope>
    <source>
        <strain evidence="1 2">MIWBW</strain>
    </source>
</reference>
<dbReference type="EMBL" id="JAPNKA010000001">
    <property type="protein sequence ID" value="MCY1082089.1"/>
    <property type="molecule type" value="Genomic_DNA"/>
</dbReference>
<evidence type="ECO:0000313" key="1">
    <source>
        <dbReference type="EMBL" id="MCY1082089.1"/>
    </source>
</evidence>
<comment type="caution">
    <text evidence="1">The sequence shown here is derived from an EMBL/GenBank/DDBJ whole genome shotgun (WGS) entry which is preliminary data.</text>
</comment>
<sequence>MRFRGALFEGEFSRVAVTVINDFAASNLGKMHIFHDWHEMKLYTTEARTELTELGLRLMSRLESLNVLFSASVVEMGVTMASITLGGIRMFNQREAFEQAIRQAVESRGGTYTPLPPE</sequence>
<name>A0ABT4AML5_9BACT</name>
<dbReference type="RefSeq" id="WP_267540665.1">
    <property type="nucleotide sequence ID" value="NZ_JAPNKA010000001.1"/>
</dbReference>
<evidence type="ECO:0000313" key="2">
    <source>
        <dbReference type="Proteomes" id="UP001207654"/>
    </source>
</evidence>
<gene>
    <name evidence="1" type="ORF">OV287_47370</name>
</gene>
<organism evidence="1 2">
    <name type="scientific">Archangium lansingense</name>
    <dbReference type="NCBI Taxonomy" id="2995310"/>
    <lineage>
        <taxon>Bacteria</taxon>
        <taxon>Pseudomonadati</taxon>
        <taxon>Myxococcota</taxon>
        <taxon>Myxococcia</taxon>
        <taxon>Myxococcales</taxon>
        <taxon>Cystobacterineae</taxon>
        <taxon>Archangiaceae</taxon>
        <taxon>Archangium</taxon>
    </lineage>
</organism>